<reference evidence="1" key="1">
    <citation type="submission" date="2022-12" db="EMBL/GenBank/DDBJ databases">
        <authorList>
            <person name="Krivoruchko A.V."/>
            <person name="Elkin A."/>
        </authorList>
    </citation>
    <scope>NUCLEOTIDE SEQUENCE</scope>
    <source>
        <strain evidence="1">IEGM 1388</strain>
    </source>
</reference>
<protein>
    <submittedName>
        <fullName evidence="1">Uncharacterized protein</fullName>
    </submittedName>
</protein>
<name>A0ABT4N416_GORRU</name>
<accession>A0ABT4N416</accession>
<evidence type="ECO:0000313" key="2">
    <source>
        <dbReference type="Proteomes" id="UP001067235"/>
    </source>
</evidence>
<organism evidence="1 2">
    <name type="scientific">Gordonia rubripertincta</name>
    <name type="common">Rhodococcus corallinus</name>
    <dbReference type="NCBI Taxonomy" id="36822"/>
    <lineage>
        <taxon>Bacteria</taxon>
        <taxon>Bacillati</taxon>
        <taxon>Actinomycetota</taxon>
        <taxon>Actinomycetes</taxon>
        <taxon>Mycobacteriales</taxon>
        <taxon>Gordoniaceae</taxon>
        <taxon>Gordonia</taxon>
    </lineage>
</organism>
<gene>
    <name evidence="1" type="ORF">O4213_27125</name>
</gene>
<dbReference type="EMBL" id="JAPWIE010000011">
    <property type="protein sequence ID" value="MCZ4553690.1"/>
    <property type="molecule type" value="Genomic_DNA"/>
</dbReference>
<dbReference type="Proteomes" id="UP001067235">
    <property type="component" value="Unassembled WGS sequence"/>
</dbReference>
<comment type="caution">
    <text evidence="1">The sequence shown here is derived from an EMBL/GenBank/DDBJ whole genome shotgun (WGS) entry which is preliminary data.</text>
</comment>
<keyword evidence="2" id="KW-1185">Reference proteome</keyword>
<dbReference type="RefSeq" id="WP_301574383.1">
    <property type="nucleotide sequence ID" value="NZ_JAPWIE010000011.1"/>
</dbReference>
<sequence>MTTAQLQVNQLKELVERQANIIVSTGTGKGAFDDFDADYQKMDREVSAQFKRLGLAPPFPWRSLWEWHGYYAQELPTYASRRLFVGKLKRKALDELDAQTNSLAVHDPAEDQSDPTWEGIDARIAGLINEYKNAQDKDAWQDVGRRSREILIDLGKLIADPKMVPRGQEPPKGADARAWFDRLLDHHANGRDRSELRGLMRKTWDLAQKVTHGDIDDVDAFASAQATVLLVRTTQKLLSTPGDK</sequence>
<evidence type="ECO:0000313" key="1">
    <source>
        <dbReference type="EMBL" id="MCZ4553690.1"/>
    </source>
</evidence>
<proteinExistence type="predicted"/>